<keyword evidence="2" id="KW-1133">Transmembrane helix</keyword>
<protein>
    <submittedName>
        <fullName evidence="3">Uncharacterized protein</fullName>
    </submittedName>
</protein>
<feature type="compositionally biased region" description="Basic and acidic residues" evidence="1">
    <location>
        <begin position="1"/>
        <end position="10"/>
    </location>
</feature>
<feature type="transmembrane region" description="Helical" evidence="2">
    <location>
        <begin position="69"/>
        <end position="93"/>
    </location>
</feature>
<keyword evidence="2" id="KW-0472">Membrane</keyword>
<proteinExistence type="predicted"/>
<evidence type="ECO:0000256" key="2">
    <source>
        <dbReference type="SAM" id="Phobius"/>
    </source>
</evidence>
<gene>
    <name evidence="3" type="ORF">g.14671</name>
</gene>
<dbReference type="EMBL" id="GDQN01006481">
    <property type="protein sequence ID" value="JAT84573.1"/>
    <property type="molecule type" value="Transcribed_RNA"/>
</dbReference>
<name>A0A1E1WC69_PECGO</name>
<organism evidence="3">
    <name type="scientific">Pectinophora gossypiella</name>
    <name type="common">Cotton pink bollworm</name>
    <name type="synonym">Depressaria gossypiella</name>
    <dbReference type="NCBI Taxonomy" id="13191"/>
    <lineage>
        <taxon>Eukaryota</taxon>
        <taxon>Metazoa</taxon>
        <taxon>Ecdysozoa</taxon>
        <taxon>Arthropoda</taxon>
        <taxon>Hexapoda</taxon>
        <taxon>Insecta</taxon>
        <taxon>Pterygota</taxon>
        <taxon>Neoptera</taxon>
        <taxon>Endopterygota</taxon>
        <taxon>Lepidoptera</taxon>
        <taxon>Glossata</taxon>
        <taxon>Ditrysia</taxon>
        <taxon>Gelechioidea</taxon>
        <taxon>Gelechiidae</taxon>
        <taxon>Apatetrinae</taxon>
        <taxon>Pectinophora</taxon>
    </lineage>
</organism>
<sequence length="112" mass="12447">MAATKGRPDDSDQSDSEFTPLYDDTEEIHERTAQETKGWNLFREIPIKKESGSMADTQWIDTSVKILKLLAYVLTFACVLGAAVIAKGTLLFITSQLKKGRKITHCNRALGT</sequence>
<keyword evidence="2" id="KW-0812">Transmembrane</keyword>
<dbReference type="AlphaFoldDB" id="A0A1E1WC69"/>
<reference evidence="3" key="1">
    <citation type="submission" date="2015-09" db="EMBL/GenBank/DDBJ databases">
        <title>De novo assembly of Pectinophora gossypiella (Pink Bollworm) gut transcriptome.</title>
        <authorList>
            <person name="Tassone E.E."/>
        </authorList>
    </citation>
    <scope>NUCLEOTIDE SEQUENCE</scope>
</reference>
<accession>A0A1E1WC69</accession>
<dbReference type="OrthoDB" id="370884at2759"/>
<feature type="region of interest" description="Disordered" evidence="1">
    <location>
        <begin position="1"/>
        <end position="26"/>
    </location>
</feature>
<evidence type="ECO:0000313" key="3">
    <source>
        <dbReference type="EMBL" id="JAT84573.1"/>
    </source>
</evidence>
<evidence type="ECO:0000256" key="1">
    <source>
        <dbReference type="SAM" id="MobiDB-lite"/>
    </source>
</evidence>